<organism evidence="3">
    <name type="scientific">Aphanomyces astaci</name>
    <name type="common">Crayfish plague agent</name>
    <dbReference type="NCBI Taxonomy" id="112090"/>
    <lineage>
        <taxon>Eukaryota</taxon>
        <taxon>Sar</taxon>
        <taxon>Stramenopiles</taxon>
        <taxon>Oomycota</taxon>
        <taxon>Saprolegniomycetes</taxon>
        <taxon>Saprolegniales</taxon>
        <taxon>Verrucalvaceae</taxon>
        <taxon>Aphanomyces</taxon>
    </lineage>
</organism>
<feature type="transmembrane region" description="Helical" evidence="2">
    <location>
        <begin position="21"/>
        <end position="43"/>
    </location>
</feature>
<name>W4GQ71_APHAT</name>
<keyword evidence="2" id="KW-0472">Membrane</keyword>
<reference evidence="3" key="1">
    <citation type="submission" date="2013-12" db="EMBL/GenBank/DDBJ databases">
        <title>The Genome Sequence of Aphanomyces astaci APO3.</title>
        <authorList>
            <consortium name="The Broad Institute Genomics Platform"/>
            <person name="Russ C."/>
            <person name="Tyler B."/>
            <person name="van West P."/>
            <person name="Dieguez-Uribeondo J."/>
            <person name="Young S.K."/>
            <person name="Zeng Q."/>
            <person name="Gargeya S."/>
            <person name="Fitzgerald M."/>
            <person name="Abouelleil A."/>
            <person name="Alvarado L."/>
            <person name="Chapman S.B."/>
            <person name="Gainer-Dewar J."/>
            <person name="Goldberg J."/>
            <person name="Griggs A."/>
            <person name="Gujja S."/>
            <person name="Hansen M."/>
            <person name="Howarth C."/>
            <person name="Imamovic A."/>
            <person name="Ireland A."/>
            <person name="Larimer J."/>
            <person name="McCowan C."/>
            <person name="Murphy C."/>
            <person name="Pearson M."/>
            <person name="Poon T.W."/>
            <person name="Priest M."/>
            <person name="Roberts A."/>
            <person name="Saif S."/>
            <person name="Shea T."/>
            <person name="Sykes S."/>
            <person name="Wortman J."/>
            <person name="Nusbaum C."/>
            <person name="Birren B."/>
        </authorList>
    </citation>
    <scope>NUCLEOTIDE SEQUENCE [LARGE SCALE GENOMIC DNA]</scope>
    <source>
        <strain evidence="3">APO3</strain>
    </source>
</reference>
<evidence type="ECO:0008006" key="4">
    <source>
        <dbReference type="Google" id="ProtNLM"/>
    </source>
</evidence>
<evidence type="ECO:0000313" key="3">
    <source>
        <dbReference type="EMBL" id="ETV81885.1"/>
    </source>
</evidence>
<protein>
    <recommendedName>
        <fullName evidence="4">FYVE-type domain-containing protein</fullName>
    </recommendedName>
</protein>
<proteinExistence type="predicted"/>
<gene>
    <name evidence="3" type="ORF">H257_05438</name>
</gene>
<feature type="region of interest" description="Disordered" evidence="1">
    <location>
        <begin position="112"/>
        <end position="147"/>
    </location>
</feature>
<evidence type="ECO:0000256" key="2">
    <source>
        <dbReference type="SAM" id="Phobius"/>
    </source>
</evidence>
<keyword evidence="2" id="KW-1133">Transmembrane helix</keyword>
<dbReference type="RefSeq" id="XP_009828622.1">
    <property type="nucleotide sequence ID" value="XM_009830320.1"/>
</dbReference>
<keyword evidence="2" id="KW-0812">Transmembrane</keyword>
<dbReference type="AlphaFoldDB" id="W4GQ71"/>
<dbReference type="OrthoDB" id="63405at2759"/>
<dbReference type="VEuPathDB" id="FungiDB:H257_05438"/>
<evidence type="ECO:0000256" key="1">
    <source>
        <dbReference type="SAM" id="MobiDB-lite"/>
    </source>
</evidence>
<sequence length="195" mass="21430">MTRGRRVSIVEGLDLLTMDRLLTARLLYSAPLACQLCAVFFHVSPKKCCRLCGTFVCLDCAEKLLVHGQRWTRGGLRSNPHHPLIATVCLACFHRTFAAHVIGYVESPPDHRPFMQPPRLPPSIRRRGSPQIEDDIPSSNSSHPLPPQAPLVPLQRRVCTPVYGQPGKAACGVSRPFRVHLGPVVECADVNGSSV</sequence>
<accession>W4GQ71</accession>
<dbReference type="EMBL" id="KI913123">
    <property type="protein sequence ID" value="ETV81885.1"/>
    <property type="molecule type" value="Genomic_DNA"/>
</dbReference>
<dbReference type="GeneID" id="20807434"/>